<sequence>MADVDFSGASRAPHPHPAATSGYGKRSVPDQATRRRGDFAHLRPREASIATYVDRLPEGAAMDAKTLAAQLPDYGQAACLTALRRLSEAGHLRRVTERIKGDGGSWNWVTRTYFSRAARSDDWWQTFLAENLPGGTGPQSECGGRGPGS</sequence>
<dbReference type="AlphaFoldDB" id="A0A2A2D8R6"/>
<gene>
    <name evidence="2" type="ORF">CK936_16890</name>
</gene>
<dbReference type="RefSeq" id="WP_095581793.1">
    <property type="nucleotide sequence ID" value="NZ_NSJV01000334.1"/>
</dbReference>
<organism evidence="2 3">
    <name type="scientific">Streptomyces albireticuli</name>
    <dbReference type="NCBI Taxonomy" id="1940"/>
    <lineage>
        <taxon>Bacteria</taxon>
        <taxon>Bacillati</taxon>
        <taxon>Actinomycetota</taxon>
        <taxon>Actinomycetes</taxon>
        <taxon>Kitasatosporales</taxon>
        <taxon>Streptomycetaceae</taxon>
        <taxon>Streptomyces</taxon>
    </lineage>
</organism>
<keyword evidence="3" id="KW-1185">Reference proteome</keyword>
<evidence type="ECO:0000313" key="2">
    <source>
        <dbReference type="EMBL" id="PAU47769.1"/>
    </source>
</evidence>
<feature type="region of interest" description="Disordered" evidence="1">
    <location>
        <begin position="130"/>
        <end position="149"/>
    </location>
</feature>
<feature type="region of interest" description="Disordered" evidence="1">
    <location>
        <begin position="1"/>
        <end position="40"/>
    </location>
</feature>
<evidence type="ECO:0000256" key="1">
    <source>
        <dbReference type="SAM" id="MobiDB-lite"/>
    </source>
</evidence>
<comment type="caution">
    <text evidence="2">The sequence shown here is derived from an EMBL/GenBank/DDBJ whole genome shotgun (WGS) entry which is preliminary data.</text>
</comment>
<dbReference type="Proteomes" id="UP000218944">
    <property type="component" value="Unassembled WGS sequence"/>
</dbReference>
<evidence type="ECO:0000313" key="3">
    <source>
        <dbReference type="Proteomes" id="UP000218944"/>
    </source>
</evidence>
<dbReference type="EMBL" id="NSJV01000334">
    <property type="protein sequence ID" value="PAU47769.1"/>
    <property type="molecule type" value="Genomic_DNA"/>
</dbReference>
<accession>A0A2A2D8R6</accession>
<reference evidence="2 3" key="1">
    <citation type="submission" date="2017-08" db="EMBL/GenBank/DDBJ databases">
        <title>Genome sequence of Streptomyces albireticuli NRRL B-1670.</title>
        <authorList>
            <person name="Graham D.E."/>
            <person name="Mahan K.M."/>
            <person name="Klingeman D.M."/>
            <person name="Hettich R.L."/>
            <person name="Parry R.J."/>
            <person name="Spain J.C."/>
        </authorList>
    </citation>
    <scope>NUCLEOTIDE SEQUENCE [LARGE SCALE GENOMIC DNA]</scope>
    <source>
        <strain evidence="2 3">NRRL B-1670</strain>
    </source>
</reference>
<protein>
    <submittedName>
        <fullName evidence="2">Uncharacterized protein</fullName>
    </submittedName>
</protein>
<name>A0A2A2D8R6_9ACTN</name>
<proteinExistence type="predicted"/>